<comment type="caution">
    <text evidence="2">The sequence shown here is derived from an EMBL/GenBank/DDBJ whole genome shotgun (WGS) entry which is preliminary data.</text>
</comment>
<dbReference type="EMBL" id="JARKIB010000036">
    <property type="protein sequence ID" value="KAJ7761001.1"/>
    <property type="molecule type" value="Genomic_DNA"/>
</dbReference>
<protein>
    <submittedName>
        <fullName evidence="2">Uncharacterized protein</fullName>
    </submittedName>
</protein>
<keyword evidence="3" id="KW-1185">Reference proteome</keyword>
<feature type="region of interest" description="Disordered" evidence="1">
    <location>
        <begin position="18"/>
        <end position="62"/>
    </location>
</feature>
<dbReference type="Proteomes" id="UP001215598">
    <property type="component" value="Unassembled WGS sequence"/>
</dbReference>
<accession>A0AAD7JEV2</accession>
<evidence type="ECO:0000256" key="1">
    <source>
        <dbReference type="SAM" id="MobiDB-lite"/>
    </source>
</evidence>
<sequence>MRALKPPVPLFNFISKPPTIAKPPPPPPPVPIFPQPVSKNAALRQLAPPAPPAPTASSSKLTAPLKPLVPPTLPAPVTPSSDRTLRTISTTLIARATDLFTDNGASELASIFLHDQHSDMQFPSSDDVDERRGIMMSPEKGGKGKEKFMRHGLAARAAALYDRSHASLSLWEAEMAHTLTSSSRRGLNPDMRLRILHILHIPAPVSHPSSKLSTPGVALCHLLAAPASESSNSLVFPKPKDSIYAVLLSFSSLSPPPRPQAQTQLAIRNPEDFTEGGEVYVWKPWQVIAIDSSALRLCLESEDGMDLPREADAEVFDFFESGAVRVRHRDRISEAALVCERFVILK</sequence>
<organism evidence="2 3">
    <name type="scientific">Mycena metata</name>
    <dbReference type="NCBI Taxonomy" id="1033252"/>
    <lineage>
        <taxon>Eukaryota</taxon>
        <taxon>Fungi</taxon>
        <taxon>Dikarya</taxon>
        <taxon>Basidiomycota</taxon>
        <taxon>Agaricomycotina</taxon>
        <taxon>Agaricomycetes</taxon>
        <taxon>Agaricomycetidae</taxon>
        <taxon>Agaricales</taxon>
        <taxon>Marasmiineae</taxon>
        <taxon>Mycenaceae</taxon>
        <taxon>Mycena</taxon>
    </lineage>
</organism>
<evidence type="ECO:0000313" key="3">
    <source>
        <dbReference type="Proteomes" id="UP001215598"/>
    </source>
</evidence>
<dbReference type="AlphaFoldDB" id="A0AAD7JEV2"/>
<evidence type="ECO:0000313" key="2">
    <source>
        <dbReference type="EMBL" id="KAJ7761001.1"/>
    </source>
</evidence>
<gene>
    <name evidence="2" type="ORF">B0H16DRAFT_1312438</name>
</gene>
<reference evidence="2" key="1">
    <citation type="submission" date="2023-03" db="EMBL/GenBank/DDBJ databases">
        <title>Massive genome expansion in bonnet fungi (Mycena s.s.) driven by repeated elements and novel gene families across ecological guilds.</title>
        <authorList>
            <consortium name="Lawrence Berkeley National Laboratory"/>
            <person name="Harder C.B."/>
            <person name="Miyauchi S."/>
            <person name="Viragh M."/>
            <person name="Kuo A."/>
            <person name="Thoen E."/>
            <person name="Andreopoulos B."/>
            <person name="Lu D."/>
            <person name="Skrede I."/>
            <person name="Drula E."/>
            <person name="Henrissat B."/>
            <person name="Morin E."/>
            <person name="Kohler A."/>
            <person name="Barry K."/>
            <person name="LaButti K."/>
            <person name="Morin E."/>
            <person name="Salamov A."/>
            <person name="Lipzen A."/>
            <person name="Mereny Z."/>
            <person name="Hegedus B."/>
            <person name="Baldrian P."/>
            <person name="Stursova M."/>
            <person name="Weitz H."/>
            <person name="Taylor A."/>
            <person name="Grigoriev I.V."/>
            <person name="Nagy L.G."/>
            <person name="Martin F."/>
            <person name="Kauserud H."/>
        </authorList>
    </citation>
    <scope>NUCLEOTIDE SEQUENCE</scope>
    <source>
        <strain evidence="2">CBHHK182m</strain>
    </source>
</reference>
<proteinExistence type="predicted"/>
<feature type="compositionally biased region" description="Pro residues" evidence="1">
    <location>
        <begin position="20"/>
        <end position="34"/>
    </location>
</feature>
<name>A0AAD7JEV2_9AGAR</name>